<accession>A0A3N0DUT0</accession>
<dbReference type="Pfam" id="PF25583">
    <property type="entry name" value="WCX"/>
    <property type="match status" value="1"/>
</dbReference>
<organism evidence="3 4">
    <name type="scientific">Nocardioides marmorisolisilvae</name>
    <dbReference type="NCBI Taxonomy" id="1542737"/>
    <lineage>
        <taxon>Bacteria</taxon>
        <taxon>Bacillati</taxon>
        <taxon>Actinomycetota</taxon>
        <taxon>Actinomycetes</taxon>
        <taxon>Propionibacteriales</taxon>
        <taxon>Nocardioidaceae</taxon>
        <taxon>Nocardioides</taxon>
    </lineage>
</organism>
<dbReference type="PROSITE" id="PS52050">
    <property type="entry name" value="WYL"/>
    <property type="match status" value="1"/>
</dbReference>
<feature type="domain" description="WYL" evidence="1">
    <location>
        <begin position="146"/>
        <end position="210"/>
    </location>
</feature>
<dbReference type="Proteomes" id="UP000277094">
    <property type="component" value="Unassembled WGS sequence"/>
</dbReference>
<dbReference type="PANTHER" id="PTHR34580:SF3">
    <property type="entry name" value="PROTEIN PAFB"/>
    <property type="match status" value="1"/>
</dbReference>
<dbReference type="OrthoDB" id="3268930at2"/>
<feature type="domain" description="WCX" evidence="2">
    <location>
        <begin position="243"/>
        <end position="321"/>
    </location>
</feature>
<dbReference type="InterPro" id="IPR057727">
    <property type="entry name" value="WCX_dom"/>
</dbReference>
<evidence type="ECO:0000313" key="3">
    <source>
        <dbReference type="EMBL" id="RNL79350.1"/>
    </source>
</evidence>
<reference evidence="3 4" key="1">
    <citation type="submission" date="2018-11" db="EMBL/GenBank/DDBJ databases">
        <authorList>
            <person name="Li F."/>
        </authorList>
    </citation>
    <scope>NUCLEOTIDE SEQUENCE [LARGE SCALE GENOMIC DNA]</scope>
    <source>
        <strain evidence="3 4">KIS18-7</strain>
    </source>
</reference>
<evidence type="ECO:0000259" key="1">
    <source>
        <dbReference type="Pfam" id="PF13280"/>
    </source>
</evidence>
<keyword evidence="4" id="KW-1185">Reference proteome</keyword>
<dbReference type="RefSeq" id="WP_123233852.1">
    <property type="nucleotide sequence ID" value="NZ_RJSG01000002.1"/>
</dbReference>
<dbReference type="InterPro" id="IPR026881">
    <property type="entry name" value="WYL_dom"/>
</dbReference>
<comment type="caution">
    <text evidence="3">The sequence shown here is derived from an EMBL/GenBank/DDBJ whole genome shotgun (WGS) entry which is preliminary data.</text>
</comment>
<dbReference type="PANTHER" id="PTHR34580">
    <property type="match status" value="1"/>
</dbReference>
<dbReference type="InterPro" id="IPR051534">
    <property type="entry name" value="CBASS_pafABC_assoc_protein"/>
</dbReference>
<protein>
    <submittedName>
        <fullName evidence="3">WYL domain-containing protein</fullName>
    </submittedName>
</protein>
<dbReference type="AlphaFoldDB" id="A0A3N0DUT0"/>
<gene>
    <name evidence="3" type="ORF">EFL95_10185</name>
</gene>
<name>A0A3N0DUT0_9ACTN</name>
<evidence type="ECO:0000313" key="4">
    <source>
        <dbReference type="Proteomes" id="UP000277094"/>
    </source>
</evidence>
<sequence length="326" mass="36553">MTASKSERLLNLVIMLLVSRNYVTKERIRDVIEGYQGASDEAFEKMFERDKAELRALGIPLELGYVDKFFEDEQGYRIARNAFELPDLNLEPDEVAVLGLAARVWQHAGLASVTSDALVKLRAAGYDVDRDALDVLQPTVAADEPAFDTMWEMTISRTPVRFHYKRPSETETTLRHLEPWGVVTSKERWYVIGHDRDREQVRMFRLSRIEGDVVADGKPGAFTVPEGTDIRALTTGLTPTRSTTTATVLARKGSAVFLRRRALSVVEDVPGPDTETPWDRLEVSTYSHRELAEDVRGHLGDVVAVEPPELRAMVADSLSELIGVDQ</sequence>
<proteinExistence type="predicted"/>
<evidence type="ECO:0000259" key="2">
    <source>
        <dbReference type="Pfam" id="PF25583"/>
    </source>
</evidence>
<dbReference type="Pfam" id="PF13280">
    <property type="entry name" value="WYL"/>
    <property type="match status" value="1"/>
</dbReference>
<dbReference type="EMBL" id="RJSG01000002">
    <property type="protein sequence ID" value="RNL79350.1"/>
    <property type="molecule type" value="Genomic_DNA"/>
</dbReference>